<organism evidence="2 3">
    <name type="scientific">Pseudarthrobacter humi</name>
    <dbReference type="NCBI Taxonomy" id="2952523"/>
    <lineage>
        <taxon>Bacteria</taxon>
        <taxon>Bacillati</taxon>
        <taxon>Actinomycetota</taxon>
        <taxon>Actinomycetes</taxon>
        <taxon>Micrococcales</taxon>
        <taxon>Micrococcaceae</taxon>
        <taxon>Pseudarthrobacter</taxon>
    </lineage>
</organism>
<reference evidence="2 3" key="1">
    <citation type="submission" date="2022-06" db="EMBL/GenBank/DDBJ databases">
        <title>Pseudarthrobacter sp. strain RMG13 Genome sequencing and assembly.</title>
        <authorList>
            <person name="Kim I."/>
        </authorList>
    </citation>
    <scope>NUCLEOTIDE SEQUENCE [LARGE SCALE GENOMIC DNA]</scope>
    <source>
        <strain evidence="2 3">RMG13</strain>
    </source>
</reference>
<name>A0ABT1LRJ5_9MICC</name>
<evidence type="ECO:0000313" key="2">
    <source>
        <dbReference type="EMBL" id="MCP9001088.1"/>
    </source>
</evidence>
<protein>
    <recommendedName>
        <fullName evidence="4">Tight adherence protein B</fullName>
    </recommendedName>
</protein>
<dbReference type="RefSeq" id="WP_254751544.1">
    <property type="nucleotide sequence ID" value="NZ_JANCLV010000011.1"/>
</dbReference>
<proteinExistence type="predicted"/>
<feature type="region of interest" description="Disordered" evidence="1">
    <location>
        <begin position="103"/>
        <end position="122"/>
    </location>
</feature>
<accession>A0ABT1LRJ5</accession>
<sequence length="293" mass="29715">MTLLLAVVLVLAVVLLFSPPGGATGRFRRAVGSAGPVSASRVHGGAGGSRTGASWRRLLRAGPERSNLSLTLVVQQLAALLKGGRTPARLWDELWLVHAGRREPDSATTGAGSRESQDLGGRAVPIRRSAAGRSGPSLSAGSLVMLGAIRAAAFRGAPVSEAIRKAALAEHSCADSRELRIWCELAACFDIAEASGCPLADVLARFAAQLEVEDDAEAARQTALAGPKATVGLLTWLPLMGLGLGIALGVDPLAILIGTPLGLAALAAGVGLTITGRIWSARLVGAAAGAGVP</sequence>
<dbReference type="Proteomes" id="UP001524318">
    <property type="component" value="Unassembled WGS sequence"/>
</dbReference>
<evidence type="ECO:0008006" key="4">
    <source>
        <dbReference type="Google" id="ProtNLM"/>
    </source>
</evidence>
<keyword evidence="3" id="KW-1185">Reference proteome</keyword>
<evidence type="ECO:0000313" key="3">
    <source>
        <dbReference type="Proteomes" id="UP001524318"/>
    </source>
</evidence>
<evidence type="ECO:0000256" key="1">
    <source>
        <dbReference type="SAM" id="MobiDB-lite"/>
    </source>
</evidence>
<comment type="caution">
    <text evidence="2">The sequence shown here is derived from an EMBL/GenBank/DDBJ whole genome shotgun (WGS) entry which is preliminary data.</text>
</comment>
<dbReference type="EMBL" id="JANCLV010000011">
    <property type="protein sequence ID" value="MCP9001088.1"/>
    <property type="molecule type" value="Genomic_DNA"/>
</dbReference>
<gene>
    <name evidence="2" type="ORF">NFC73_15345</name>
</gene>